<protein>
    <submittedName>
        <fullName evidence="2">Terminase large subunit</fullName>
    </submittedName>
</protein>
<name>A0A8S5M2N5_9CAUD</name>
<dbReference type="InterPro" id="IPR027417">
    <property type="entry name" value="P-loop_NTPase"/>
</dbReference>
<accession>A0A8S5M2N5</accession>
<dbReference type="EMBL" id="BK014799">
    <property type="protein sequence ID" value="DAD76335.1"/>
    <property type="molecule type" value="Genomic_DNA"/>
</dbReference>
<sequence length="355" mass="40731">MKLIHKYAQDFDDVQVGEREGLPIDKGVVLGQDFFEKNEELVKKYCNFFTAYPDLFLDMIKPADSSFRLFFYQRIVLRALMRYKIVYVSACRAFSKSFLTILGIFLQCVFIPRTKRFICAPHKNQGAQIAKEKFTEIFQLFPLLRREVVGGSVAELPGNYGKDYVTINLRNGSQFTVVGAVDSTRGGRRHGGLLDELRDHDEKEITEIVLPLMNVSRRLPDNTVNPKEPNQQQAIMTSAGSKTSYAYDKLIDSFETAIIEPDTAFVMGCDYRVPMMHGLIDKSYINGLKMSPSYNEESFAREYMSCWSGGDSDSWFDFDKISKYRKIKNPELHASNRLTKNQFYLISVDKIMSLC</sequence>
<evidence type="ECO:0000256" key="1">
    <source>
        <dbReference type="SAM" id="Phobius"/>
    </source>
</evidence>
<dbReference type="Gene3D" id="3.40.50.300">
    <property type="entry name" value="P-loop containing nucleotide triphosphate hydrolases"/>
    <property type="match status" value="1"/>
</dbReference>
<proteinExistence type="predicted"/>
<reference evidence="2" key="1">
    <citation type="journal article" date="2021" name="Proc. Natl. Acad. Sci. U.S.A.">
        <title>A Catalog of Tens of Thousands of Viruses from Human Metagenomes Reveals Hidden Associations with Chronic Diseases.</title>
        <authorList>
            <person name="Tisza M.J."/>
            <person name="Buck C.B."/>
        </authorList>
    </citation>
    <scope>NUCLEOTIDE SEQUENCE</scope>
    <source>
        <strain evidence="2">Ctxjx4</strain>
    </source>
</reference>
<keyword evidence="1" id="KW-1133">Transmembrane helix</keyword>
<evidence type="ECO:0000313" key="2">
    <source>
        <dbReference type="EMBL" id="DAD76335.1"/>
    </source>
</evidence>
<organism evidence="2">
    <name type="scientific">Siphoviridae sp. ctxjx4</name>
    <dbReference type="NCBI Taxonomy" id="2826522"/>
    <lineage>
        <taxon>Viruses</taxon>
        <taxon>Duplodnaviria</taxon>
        <taxon>Heunggongvirae</taxon>
        <taxon>Uroviricota</taxon>
        <taxon>Caudoviricetes</taxon>
    </lineage>
</organism>
<keyword evidence="1" id="KW-0472">Membrane</keyword>
<keyword evidence="1" id="KW-0812">Transmembrane</keyword>
<feature type="transmembrane region" description="Helical" evidence="1">
    <location>
        <begin position="85"/>
        <end position="106"/>
    </location>
</feature>